<sequence>MAQPPPQEGRPPEQGPAPYPGFEDNVHAQYDRQVQQRAEWAATAQAGQPVQRVNPLDVMRGRIDVPGLSPESQAAHAQAQRKLKQRFIALGAFFGILLLIGVAALAGMLM</sequence>
<evidence type="ECO:0000313" key="4">
    <source>
        <dbReference type="Proteomes" id="UP000468735"/>
    </source>
</evidence>
<reference evidence="3 4" key="1">
    <citation type="submission" date="2019-09" db="EMBL/GenBank/DDBJ databases">
        <title>Actinomadura physcomitrii sp. nov., a novel actinomycete isolated from moss [Physcomitrium sphaericum (Ludw) Fuernr].</title>
        <authorList>
            <person name="Zhuang X."/>
            <person name="Liu C."/>
        </authorList>
    </citation>
    <scope>NUCLEOTIDE SEQUENCE [LARGE SCALE GENOMIC DNA]</scope>
    <source>
        <strain evidence="3 4">HMC1</strain>
    </source>
</reference>
<dbReference type="EMBL" id="WBMT01000008">
    <property type="protein sequence ID" value="KAB2347820.1"/>
    <property type="molecule type" value="Genomic_DNA"/>
</dbReference>
<evidence type="ECO:0000256" key="2">
    <source>
        <dbReference type="SAM" id="Phobius"/>
    </source>
</evidence>
<feature type="compositionally biased region" description="Pro residues" evidence="1">
    <location>
        <begin position="1"/>
        <end position="19"/>
    </location>
</feature>
<gene>
    <name evidence="3" type="ORF">F8566_18175</name>
</gene>
<organism evidence="3 4">
    <name type="scientific">Actinomadura rudentiformis</name>
    <dbReference type="NCBI Taxonomy" id="359158"/>
    <lineage>
        <taxon>Bacteria</taxon>
        <taxon>Bacillati</taxon>
        <taxon>Actinomycetota</taxon>
        <taxon>Actinomycetes</taxon>
        <taxon>Streptosporangiales</taxon>
        <taxon>Thermomonosporaceae</taxon>
        <taxon>Actinomadura</taxon>
    </lineage>
</organism>
<keyword evidence="2" id="KW-0472">Membrane</keyword>
<keyword evidence="2" id="KW-1133">Transmembrane helix</keyword>
<keyword evidence="2" id="KW-0812">Transmembrane</keyword>
<feature type="transmembrane region" description="Helical" evidence="2">
    <location>
        <begin position="87"/>
        <end position="109"/>
    </location>
</feature>
<keyword evidence="4" id="KW-1185">Reference proteome</keyword>
<name>A0A6H9Z390_9ACTN</name>
<protein>
    <submittedName>
        <fullName evidence="3">Uncharacterized protein</fullName>
    </submittedName>
</protein>
<accession>A0A6H9Z390</accession>
<proteinExistence type="predicted"/>
<comment type="caution">
    <text evidence="3">The sequence shown here is derived from an EMBL/GenBank/DDBJ whole genome shotgun (WGS) entry which is preliminary data.</text>
</comment>
<feature type="region of interest" description="Disordered" evidence="1">
    <location>
        <begin position="1"/>
        <end position="24"/>
    </location>
</feature>
<dbReference type="AlphaFoldDB" id="A0A6H9Z390"/>
<dbReference type="Proteomes" id="UP000468735">
    <property type="component" value="Unassembled WGS sequence"/>
</dbReference>
<evidence type="ECO:0000313" key="3">
    <source>
        <dbReference type="EMBL" id="KAB2347820.1"/>
    </source>
</evidence>
<dbReference type="RefSeq" id="WP_151561443.1">
    <property type="nucleotide sequence ID" value="NZ_WBMT01000008.1"/>
</dbReference>
<evidence type="ECO:0000256" key="1">
    <source>
        <dbReference type="SAM" id="MobiDB-lite"/>
    </source>
</evidence>